<dbReference type="InterPro" id="IPR014284">
    <property type="entry name" value="RNA_pol_sigma-70_dom"/>
</dbReference>
<dbReference type="SUPFAM" id="SSF88946">
    <property type="entry name" value="Sigma2 domain of RNA polymerase sigma factors"/>
    <property type="match status" value="1"/>
</dbReference>
<dbReference type="AlphaFoldDB" id="A0A1I1FCX9"/>
<dbReference type="InterPro" id="IPR036388">
    <property type="entry name" value="WH-like_DNA-bd_sf"/>
</dbReference>
<dbReference type="InterPro" id="IPR013325">
    <property type="entry name" value="RNA_pol_sigma_r2"/>
</dbReference>
<evidence type="ECO:0000313" key="8">
    <source>
        <dbReference type="Proteomes" id="UP000198862"/>
    </source>
</evidence>
<dbReference type="RefSeq" id="WP_091979780.1">
    <property type="nucleotide sequence ID" value="NZ_FOLO01000003.1"/>
</dbReference>
<sequence>MASDELLMLDYSKGDLKAFEVLYTKHKGPLYRYFMRQCTDKSKVDELFQEVWHKLIKAKENYQPQAKFTTWLYHIAHNVLIDEYRKFKIVGSDNNEINEMPAAINLESDLENTKLAQQLKLCIKSLPSAQLEAFVLKQEAGFDLQQISHIVNCDKESTKSRIRYAYSKLKICLNRFIGGYDE</sequence>
<keyword evidence="5" id="KW-0804">Transcription</keyword>
<dbReference type="STRING" id="1123010.SAMN02745724_00592"/>
<protein>
    <submittedName>
        <fullName evidence="7">RNA polymerase sigma-70 factor, ECF subfamily</fullName>
    </submittedName>
</protein>
<name>A0A1I1FCX9_9GAMM</name>
<dbReference type="GO" id="GO:0006352">
    <property type="term" value="P:DNA-templated transcription initiation"/>
    <property type="evidence" value="ECO:0007669"/>
    <property type="project" value="InterPro"/>
</dbReference>
<dbReference type="InterPro" id="IPR039425">
    <property type="entry name" value="RNA_pol_sigma-70-like"/>
</dbReference>
<accession>A0A1I1FCX9</accession>
<evidence type="ECO:0000259" key="6">
    <source>
        <dbReference type="Pfam" id="PF04542"/>
    </source>
</evidence>
<dbReference type="EMBL" id="FOLO01000003">
    <property type="protein sequence ID" value="SFB97329.1"/>
    <property type="molecule type" value="Genomic_DNA"/>
</dbReference>
<dbReference type="PANTHER" id="PTHR43133:SF8">
    <property type="entry name" value="RNA POLYMERASE SIGMA FACTOR HI_1459-RELATED"/>
    <property type="match status" value="1"/>
</dbReference>
<dbReference type="Gene3D" id="1.10.10.10">
    <property type="entry name" value="Winged helix-like DNA-binding domain superfamily/Winged helix DNA-binding domain"/>
    <property type="match status" value="1"/>
</dbReference>
<organism evidence="7 8">
    <name type="scientific">Pseudoalteromonas denitrificans DSM 6059</name>
    <dbReference type="NCBI Taxonomy" id="1123010"/>
    <lineage>
        <taxon>Bacteria</taxon>
        <taxon>Pseudomonadati</taxon>
        <taxon>Pseudomonadota</taxon>
        <taxon>Gammaproteobacteria</taxon>
        <taxon>Alteromonadales</taxon>
        <taxon>Pseudoalteromonadaceae</taxon>
        <taxon>Pseudoalteromonas</taxon>
    </lineage>
</organism>
<keyword evidence="4" id="KW-0238">DNA-binding</keyword>
<comment type="similarity">
    <text evidence="1">Belongs to the sigma-70 factor family. ECF subfamily.</text>
</comment>
<dbReference type="SUPFAM" id="SSF88659">
    <property type="entry name" value="Sigma3 and sigma4 domains of RNA polymerase sigma factors"/>
    <property type="match status" value="1"/>
</dbReference>
<gene>
    <name evidence="7" type="ORF">SAMN02745724_00592</name>
</gene>
<dbReference type="Proteomes" id="UP000198862">
    <property type="component" value="Unassembled WGS sequence"/>
</dbReference>
<evidence type="ECO:0000256" key="5">
    <source>
        <dbReference type="ARBA" id="ARBA00023163"/>
    </source>
</evidence>
<evidence type="ECO:0000313" key="7">
    <source>
        <dbReference type="EMBL" id="SFB97329.1"/>
    </source>
</evidence>
<dbReference type="Pfam" id="PF04542">
    <property type="entry name" value="Sigma70_r2"/>
    <property type="match status" value="1"/>
</dbReference>
<feature type="domain" description="RNA polymerase sigma-70 region 2" evidence="6">
    <location>
        <begin position="22"/>
        <end position="86"/>
    </location>
</feature>
<reference evidence="7 8" key="1">
    <citation type="submission" date="2016-10" db="EMBL/GenBank/DDBJ databases">
        <authorList>
            <person name="de Groot N.N."/>
        </authorList>
    </citation>
    <scope>NUCLEOTIDE SEQUENCE [LARGE SCALE GENOMIC DNA]</scope>
    <source>
        <strain evidence="7 8">DSM 6059</strain>
    </source>
</reference>
<dbReference type="GO" id="GO:0016987">
    <property type="term" value="F:sigma factor activity"/>
    <property type="evidence" value="ECO:0007669"/>
    <property type="project" value="UniProtKB-KW"/>
</dbReference>
<evidence type="ECO:0000256" key="1">
    <source>
        <dbReference type="ARBA" id="ARBA00010641"/>
    </source>
</evidence>
<dbReference type="InterPro" id="IPR007627">
    <property type="entry name" value="RNA_pol_sigma70_r2"/>
</dbReference>
<keyword evidence="2" id="KW-0805">Transcription regulation</keyword>
<dbReference type="OrthoDB" id="9784272at2"/>
<dbReference type="NCBIfam" id="TIGR02937">
    <property type="entry name" value="sigma70-ECF"/>
    <property type="match status" value="1"/>
</dbReference>
<keyword evidence="8" id="KW-1185">Reference proteome</keyword>
<keyword evidence="3" id="KW-0731">Sigma factor</keyword>
<evidence type="ECO:0000256" key="4">
    <source>
        <dbReference type="ARBA" id="ARBA00023125"/>
    </source>
</evidence>
<evidence type="ECO:0000256" key="2">
    <source>
        <dbReference type="ARBA" id="ARBA00023015"/>
    </source>
</evidence>
<dbReference type="Gene3D" id="1.10.1740.10">
    <property type="match status" value="1"/>
</dbReference>
<proteinExistence type="inferred from homology"/>
<evidence type="ECO:0000256" key="3">
    <source>
        <dbReference type="ARBA" id="ARBA00023082"/>
    </source>
</evidence>
<dbReference type="GO" id="GO:0003677">
    <property type="term" value="F:DNA binding"/>
    <property type="evidence" value="ECO:0007669"/>
    <property type="project" value="UniProtKB-KW"/>
</dbReference>
<dbReference type="InterPro" id="IPR013324">
    <property type="entry name" value="RNA_pol_sigma_r3/r4-like"/>
</dbReference>
<dbReference type="PANTHER" id="PTHR43133">
    <property type="entry name" value="RNA POLYMERASE ECF-TYPE SIGMA FACTO"/>
    <property type="match status" value="1"/>
</dbReference>